<organism evidence="3 4">
    <name type="scientific">Pseudomonas donghuensis</name>
    <dbReference type="NCBI Taxonomy" id="1163398"/>
    <lineage>
        <taxon>Bacteria</taxon>
        <taxon>Pseudomonadati</taxon>
        <taxon>Pseudomonadota</taxon>
        <taxon>Gammaproteobacteria</taxon>
        <taxon>Pseudomonadales</taxon>
        <taxon>Pseudomonadaceae</taxon>
        <taxon>Pseudomonas</taxon>
    </lineage>
</organism>
<dbReference type="InterPro" id="IPR029058">
    <property type="entry name" value="AB_hydrolase_fold"/>
</dbReference>
<dbReference type="PANTHER" id="PTHR43433:SF5">
    <property type="entry name" value="AB HYDROLASE-1 DOMAIN-CONTAINING PROTEIN"/>
    <property type="match status" value="1"/>
</dbReference>
<dbReference type="GO" id="GO:0016787">
    <property type="term" value="F:hydrolase activity"/>
    <property type="evidence" value="ECO:0007669"/>
    <property type="project" value="UniProtKB-KW"/>
</dbReference>
<dbReference type="SUPFAM" id="SSF53474">
    <property type="entry name" value="alpha/beta-Hydrolases"/>
    <property type="match status" value="1"/>
</dbReference>
<evidence type="ECO:0000259" key="2">
    <source>
        <dbReference type="Pfam" id="PF00561"/>
    </source>
</evidence>
<dbReference type="RefSeq" id="WP_036994675.1">
    <property type="nucleotide sequence ID" value="NZ_CP071706.1"/>
</dbReference>
<name>A0AAP0SLC4_9PSED</name>
<dbReference type="PRINTS" id="PR00111">
    <property type="entry name" value="ABHYDROLASE"/>
</dbReference>
<dbReference type="InterPro" id="IPR000073">
    <property type="entry name" value="AB_hydrolase_1"/>
</dbReference>
<sequence>MTAQVKRAEPSGVPSPSYIDTPTRSVTVGSTAFAYRDLGPRSGVPLILLNHWGAVLDNFDPRIVDGLARTRRVIAIDYRGIGASGGTAPVTIDGMARDVIELSKALGLNIVDLLGFSLGGFVAQDIVLKAPERVRRLILTGTGPAGGIGIEQVAKVSWPLMLKGLLTLRDPKTYLFFTSTANGRLAARAFLQRLKERKSNRDKGPTPYALLRQLKAIKAWGRQAPQSLDRIRVPVLIANGDQDIMVPTENSHDMARRIPGAQLVIYNDAGHGGIFQYHSEFVHTAQAFLEAQPESIGAISSLSATETMK</sequence>
<proteinExistence type="predicted"/>
<dbReference type="AlphaFoldDB" id="A0AAP0SLC4"/>
<evidence type="ECO:0000256" key="1">
    <source>
        <dbReference type="SAM" id="MobiDB-lite"/>
    </source>
</evidence>
<evidence type="ECO:0000313" key="3">
    <source>
        <dbReference type="EMBL" id="KDO00921.1"/>
    </source>
</evidence>
<dbReference type="PANTHER" id="PTHR43433">
    <property type="entry name" value="HYDROLASE, ALPHA/BETA FOLD FAMILY PROTEIN"/>
    <property type="match status" value="1"/>
</dbReference>
<dbReference type="Proteomes" id="UP000027121">
    <property type="component" value="Chromosome"/>
</dbReference>
<dbReference type="InterPro" id="IPR050471">
    <property type="entry name" value="AB_hydrolase"/>
</dbReference>
<dbReference type="KEGG" id="pdw:BV82_1375"/>
<reference evidence="3 4" key="2">
    <citation type="journal article" date="2016" name="Front. Microbiol.">
        <title>When Genome-Based Approach Meets the 'Old but Good': Revealing Genes Involved in the Antibacterial Activity of Pseudomonas sp. P482 against Soft Rot Pathogens.</title>
        <authorList>
            <person name="Krzyzanowska D.M."/>
            <person name="Ossowicki A."/>
            <person name="Rajewska M."/>
            <person name="Maciag T."/>
            <person name="Jablonska M."/>
            <person name="Obuchowski M."/>
            <person name="Heeb S."/>
            <person name="Jafra S."/>
        </authorList>
    </citation>
    <scope>NUCLEOTIDE SEQUENCE [LARGE SCALE GENOMIC DNA]</scope>
    <source>
        <strain evidence="3 4">P482</strain>
    </source>
</reference>
<keyword evidence="4" id="KW-1185">Reference proteome</keyword>
<evidence type="ECO:0000313" key="4">
    <source>
        <dbReference type="Proteomes" id="UP000027121"/>
    </source>
</evidence>
<dbReference type="GeneID" id="98282768"/>
<protein>
    <submittedName>
        <fullName evidence="3">Alpha/beta hydrolase</fullName>
    </submittedName>
</protein>
<gene>
    <name evidence="3" type="ORF">BV82_1375</name>
</gene>
<feature type="region of interest" description="Disordered" evidence="1">
    <location>
        <begin position="1"/>
        <end position="21"/>
    </location>
</feature>
<dbReference type="EMBL" id="CP071706">
    <property type="protein sequence ID" value="KDO00921.1"/>
    <property type="molecule type" value="Genomic_DNA"/>
</dbReference>
<accession>A0AAP0SLC4</accession>
<dbReference type="Gene3D" id="3.40.50.1820">
    <property type="entry name" value="alpha/beta hydrolase"/>
    <property type="match status" value="1"/>
</dbReference>
<reference evidence="3 4" key="1">
    <citation type="journal article" date="2014" name="Genome Announc.">
        <title>Genome Sequence of Pseudomonas sp. Strain P482, a Tomato Rhizosphere Isolate with Broad-Spectrum Antimicrobial Activity.</title>
        <authorList>
            <person name="Krzyzanowska D.M."/>
            <person name="Ossowicki A."/>
            <person name="Jafra S."/>
        </authorList>
    </citation>
    <scope>NUCLEOTIDE SEQUENCE [LARGE SCALE GENOMIC DNA]</scope>
    <source>
        <strain evidence="3 4">P482</strain>
    </source>
</reference>
<feature type="domain" description="AB hydrolase-1" evidence="2">
    <location>
        <begin position="45"/>
        <end position="275"/>
    </location>
</feature>
<dbReference type="Pfam" id="PF00561">
    <property type="entry name" value="Abhydrolase_1"/>
    <property type="match status" value="1"/>
</dbReference>
<keyword evidence="3" id="KW-0378">Hydrolase</keyword>